<evidence type="ECO:0000256" key="4">
    <source>
        <dbReference type="ARBA" id="ARBA00023136"/>
    </source>
</evidence>
<feature type="transmembrane region" description="Helical" evidence="5">
    <location>
        <begin position="348"/>
        <end position="368"/>
    </location>
</feature>
<evidence type="ECO:0000313" key="7">
    <source>
        <dbReference type="EMBL" id="KZL64070.1"/>
    </source>
</evidence>
<keyword evidence="2 5" id="KW-0812">Transmembrane</keyword>
<feature type="transmembrane region" description="Helical" evidence="5">
    <location>
        <begin position="52"/>
        <end position="75"/>
    </location>
</feature>
<accession>A0A166LYD4</accession>
<sequence length="479" mass="52953">LYSKPCILRTVTAHIRVSRMASVNTETPLEGEEQGRVQFSVYSRFKPLQKRIITAIAAFCGFLAQMSTTSVLAAVPEIVATYRTTATVISVSNAVYLAFMGLSAFIWGPWADIFGRRSAYLYSLTLFLAFTIGTALAPRLDLFFLFRALTAFQSTSFLILGSSCISDIYHPTERATSLGWFLSGTTIGPAFGPLLGGIVVTFTSWRVIFWIQAGFAGVALLFVFFCMPETLHKSRESELAGLGMLRKCRKLWQWGNPSRVLMIYGNKNLLLICVASSSLVWNMYSLLTPIRYVLNPRFHLTTPLQSGLLYIAPGIGYVVGSQIGGRWADYTVASWIRKRGIRLPEDRLRSSLIFLGLMLPASMVLYGWTLDKRFGGIPLPIICMFSQGVAQLAAFPSLNAYILDVMQHQNGEASAGHYLMRYMVAGLSTAVCLPLIEAIGVGWVSTMSAAIQFMCAGLVYLTIRLGKSWRKTHQVAIPL</sequence>
<feature type="transmembrane region" description="Helical" evidence="5">
    <location>
        <begin position="442"/>
        <end position="463"/>
    </location>
</feature>
<dbReference type="InterPro" id="IPR020846">
    <property type="entry name" value="MFS_dom"/>
</dbReference>
<feature type="domain" description="Major facilitator superfamily (MFS) profile" evidence="6">
    <location>
        <begin position="53"/>
        <end position="467"/>
    </location>
</feature>
<feature type="transmembrane region" description="Helical" evidence="5">
    <location>
        <begin position="269"/>
        <end position="287"/>
    </location>
</feature>
<feature type="transmembrane region" description="Helical" evidence="5">
    <location>
        <begin position="144"/>
        <end position="166"/>
    </location>
</feature>
<reference evidence="7 8" key="1">
    <citation type="submission" date="2015-06" db="EMBL/GenBank/DDBJ databases">
        <title>Survival trade-offs in plant roots during colonization by closely related pathogenic and mutualistic fungi.</title>
        <authorList>
            <person name="Hacquard S."/>
            <person name="Kracher B."/>
            <person name="Hiruma K."/>
            <person name="Weinman A."/>
            <person name="Muench P."/>
            <person name="Garrido Oter R."/>
            <person name="Ver Loren van Themaat E."/>
            <person name="Dallerey J.-F."/>
            <person name="Damm U."/>
            <person name="Henrissat B."/>
            <person name="Lespinet O."/>
            <person name="Thon M."/>
            <person name="Kemen E."/>
            <person name="McHardy A.C."/>
            <person name="Schulze-Lefert P."/>
            <person name="O'Connell R.J."/>
        </authorList>
    </citation>
    <scope>NUCLEOTIDE SEQUENCE [LARGE SCALE GENOMIC DNA]</scope>
    <source>
        <strain evidence="7 8">MAFF 238704</strain>
    </source>
</reference>
<feature type="transmembrane region" description="Helical" evidence="5">
    <location>
        <begin position="119"/>
        <end position="138"/>
    </location>
</feature>
<evidence type="ECO:0000313" key="8">
    <source>
        <dbReference type="Proteomes" id="UP000076584"/>
    </source>
</evidence>
<feature type="transmembrane region" description="Helical" evidence="5">
    <location>
        <begin position="419"/>
        <end position="436"/>
    </location>
</feature>
<evidence type="ECO:0000256" key="2">
    <source>
        <dbReference type="ARBA" id="ARBA00022692"/>
    </source>
</evidence>
<keyword evidence="8" id="KW-1185">Reference proteome</keyword>
<keyword evidence="3 5" id="KW-1133">Transmembrane helix</keyword>
<name>A0A166LYD4_COLIC</name>
<evidence type="ECO:0000259" key="6">
    <source>
        <dbReference type="PROSITE" id="PS50850"/>
    </source>
</evidence>
<feature type="transmembrane region" description="Helical" evidence="5">
    <location>
        <begin position="307"/>
        <end position="328"/>
    </location>
</feature>
<dbReference type="Pfam" id="PF07690">
    <property type="entry name" value="MFS_1"/>
    <property type="match status" value="1"/>
</dbReference>
<feature type="transmembrane region" description="Helical" evidence="5">
    <location>
        <begin position="178"/>
        <end position="202"/>
    </location>
</feature>
<comment type="caution">
    <text evidence="7">The sequence shown here is derived from an EMBL/GenBank/DDBJ whole genome shotgun (WGS) entry which is preliminary data.</text>
</comment>
<evidence type="ECO:0000256" key="5">
    <source>
        <dbReference type="SAM" id="Phobius"/>
    </source>
</evidence>
<dbReference type="GO" id="GO:0022857">
    <property type="term" value="F:transmembrane transporter activity"/>
    <property type="evidence" value="ECO:0007669"/>
    <property type="project" value="InterPro"/>
</dbReference>
<proteinExistence type="predicted"/>
<feature type="non-terminal residue" evidence="7">
    <location>
        <position position="1"/>
    </location>
</feature>
<feature type="transmembrane region" description="Helical" evidence="5">
    <location>
        <begin position="208"/>
        <end position="227"/>
    </location>
</feature>
<dbReference type="InterPro" id="IPR011701">
    <property type="entry name" value="MFS"/>
</dbReference>
<dbReference type="GO" id="GO:0005886">
    <property type="term" value="C:plasma membrane"/>
    <property type="evidence" value="ECO:0007669"/>
    <property type="project" value="TreeGrafter"/>
</dbReference>
<dbReference type="InterPro" id="IPR036259">
    <property type="entry name" value="MFS_trans_sf"/>
</dbReference>
<gene>
    <name evidence="7" type="ORF">CI238_04449</name>
</gene>
<dbReference type="EMBL" id="LFIW01002711">
    <property type="protein sequence ID" value="KZL64070.1"/>
    <property type="molecule type" value="Genomic_DNA"/>
</dbReference>
<feature type="transmembrane region" description="Helical" evidence="5">
    <location>
        <begin position="87"/>
        <end position="107"/>
    </location>
</feature>
<comment type="subcellular location">
    <subcellularLocation>
        <location evidence="1">Membrane</location>
        <topology evidence="1">Multi-pass membrane protein</topology>
    </subcellularLocation>
</comment>
<keyword evidence="4 5" id="KW-0472">Membrane</keyword>
<dbReference type="SUPFAM" id="SSF103473">
    <property type="entry name" value="MFS general substrate transporter"/>
    <property type="match status" value="1"/>
</dbReference>
<dbReference type="AlphaFoldDB" id="A0A166LYD4"/>
<evidence type="ECO:0000256" key="3">
    <source>
        <dbReference type="ARBA" id="ARBA00022989"/>
    </source>
</evidence>
<dbReference type="PANTHER" id="PTHR23502">
    <property type="entry name" value="MAJOR FACILITATOR SUPERFAMILY"/>
    <property type="match status" value="1"/>
</dbReference>
<feature type="transmembrane region" description="Helical" evidence="5">
    <location>
        <begin position="374"/>
        <end position="398"/>
    </location>
</feature>
<organism evidence="7 8">
    <name type="scientific">Colletotrichum incanum</name>
    <name type="common">Soybean anthracnose fungus</name>
    <dbReference type="NCBI Taxonomy" id="1573173"/>
    <lineage>
        <taxon>Eukaryota</taxon>
        <taxon>Fungi</taxon>
        <taxon>Dikarya</taxon>
        <taxon>Ascomycota</taxon>
        <taxon>Pezizomycotina</taxon>
        <taxon>Sordariomycetes</taxon>
        <taxon>Hypocreomycetidae</taxon>
        <taxon>Glomerellales</taxon>
        <taxon>Glomerellaceae</taxon>
        <taxon>Colletotrichum</taxon>
        <taxon>Colletotrichum spaethianum species complex</taxon>
    </lineage>
</organism>
<dbReference type="PANTHER" id="PTHR23502:SF64">
    <property type="entry name" value="TRANSPORTER, PUTATIVE (AFU_ORTHOLOGUE AFUA_3G11760)-RELATED"/>
    <property type="match status" value="1"/>
</dbReference>
<dbReference type="Proteomes" id="UP000076584">
    <property type="component" value="Unassembled WGS sequence"/>
</dbReference>
<dbReference type="PROSITE" id="PS50850">
    <property type="entry name" value="MFS"/>
    <property type="match status" value="1"/>
</dbReference>
<protein>
    <submittedName>
        <fullName evidence="7">Major facilitator superfamily transporter</fullName>
    </submittedName>
</protein>
<evidence type="ECO:0000256" key="1">
    <source>
        <dbReference type="ARBA" id="ARBA00004141"/>
    </source>
</evidence>
<dbReference type="Gene3D" id="1.20.1250.20">
    <property type="entry name" value="MFS general substrate transporter like domains"/>
    <property type="match status" value="1"/>
</dbReference>